<dbReference type="SUPFAM" id="SSF161098">
    <property type="entry name" value="MetI-like"/>
    <property type="match status" value="1"/>
</dbReference>
<dbReference type="NCBIfam" id="TIGR03004">
    <property type="entry name" value="ectoine_ehuC"/>
    <property type="match status" value="1"/>
</dbReference>
<keyword evidence="4 8" id="KW-0812">Transmembrane</keyword>
<organism evidence="10 11">
    <name type="scientific">Paenibacillus paeoniae</name>
    <dbReference type="NCBI Taxonomy" id="2292705"/>
    <lineage>
        <taxon>Bacteria</taxon>
        <taxon>Bacillati</taxon>
        <taxon>Bacillota</taxon>
        <taxon>Bacilli</taxon>
        <taxon>Bacillales</taxon>
        <taxon>Paenibacillaceae</taxon>
        <taxon>Paenibacillus</taxon>
    </lineage>
</organism>
<sequence>MIQVIGQWLPYLMQGAWVTVKITLLSGVVAMLFAMLSGLGKLSSLTPVRWLASGYIELFRAASLLVLLFWVYFALPIAGLELSKTWSAVLAIGLNIGAYGGEIVRSAIQAIPKGQYEASIALNLSPLTRMRSVILPQAIVRMLPPMGNLWIEMLKATSLVYFITMADLTYEAMILRNNYYTDTPIIFGLLLLIYYVLASCIAAPVKWLERKLTAWR</sequence>
<dbReference type="InterPro" id="IPR043429">
    <property type="entry name" value="ArtM/GltK/GlnP/TcyL/YhdX-like"/>
</dbReference>
<feature type="transmembrane region" description="Helical" evidence="8">
    <location>
        <begin position="58"/>
        <end position="79"/>
    </location>
</feature>
<evidence type="ECO:0000313" key="10">
    <source>
        <dbReference type="EMBL" id="REK77054.1"/>
    </source>
</evidence>
<dbReference type="RefSeq" id="WP_116044402.1">
    <property type="nucleotide sequence ID" value="NZ_QUBQ01000001.1"/>
</dbReference>
<evidence type="ECO:0000256" key="1">
    <source>
        <dbReference type="ARBA" id="ARBA00004651"/>
    </source>
</evidence>
<feature type="transmembrane region" description="Helical" evidence="8">
    <location>
        <begin position="85"/>
        <end position="104"/>
    </location>
</feature>
<dbReference type="Gene3D" id="1.10.3720.10">
    <property type="entry name" value="MetI-like"/>
    <property type="match status" value="1"/>
</dbReference>
<evidence type="ECO:0000256" key="4">
    <source>
        <dbReference type="ARBA" id="ARBA00022692"/>
    </source>
</evidence>
<proteinExistence type="inferred from homology"/>
<protein>
    <submittedName>
        <fullName evidence="10">Ectoine/hydroxyectoine ABC transporter permease subunit EhuC</fullName>
    </submittedName>
</protein>
<keyword evidence="7 8" id="KW-0472">Membrane</keyword>
<keyword evidence="3" id="KW-1003">Cell membrane</keyword>
<dbReference type="AlphaFoldDB" id="A0A371PLH3"/>
<name>A0A371PLH3_9BACL</name>
<gene>
    <name evidence="10" type="primary">ehuC</name>
    <name evidence="10" type="ORF">DX130_08615</name>
</gene>
<dbReference type="InterPro" id="IPR014342">
    <property type="entry name" value="Ectoine_EhuC"/>
</dbReference>
<keyword evidence="2 8" id="KW-0813">Transport</keyword>
<dbReference type="EMBL" id="QUBQ01000001">
    <property type="protein sequence ID" value="REK77054.1"/>
    <property type="molecule type" value="Genomic_DNA"/>
</dbReference>
<keyword evidence="11" id="KW-1185">Reference proteome</keyword>
<comment type="caution">
    <text evidence="10">The sequence shown here is derived from an EMBL/GenBank/DDBJ whole genome shotgun (WGS) entry which is preliminary data.</text>
</comment>
<feature type="transmembrane region" description="Helical" evidence="8">
    <location>
        <begin position="186"/>
        <end position="208"/>
    </location>
</feature>
<dbReference type="InterPro" id="IPR035906">
    <property type="entry name" value="MetI-like_sf"/>
</dbReference>
<comment type="similarity">
    <text evidence="8">Belongs to the binding-protein-dependent transport system permease family.</text>
</comment>
<evidence type="ECO:0000256" key="7">
    <source>
        <dbReference type="ARBA" id="ARBA00023136"/>
    </source>
</evidence>
<evidence type="ECO:0000256" key="5">
    <source>
        <dbReference type="ARBA" id="ARBA00022970"/>
    </source>
</evidence>
<dbReference type="CDD" id="cd06261">
    <property type="entry name" value="TM_PBP2"/>
    <property type="match status" value="1"/>
</dbReference>
<dbReference type="PROSITE" id="PS50928">
    <property type="entry name" value="ABC_TM1"/>
    <property type="match status" value="1"/>
</dbReference>
<dbReference type="InterPro" id="IPR000515">
    <property type="entry name" value="MetI-like"/>
</dbReference>
<reference evidence="10 11" key="1">
    <citation type="submission" date="2018-08" db="EMBL/GenBank/DDBJ databases">
        <title>Paenibacillus sp. M4BSY-1, whole genome shotgun sequence.</title>
        <authorList>
            <person name="Tuo L."/>
        </authorList>
    </citation>
    <scope>NUCLEOTIDE SEQUENCE [LARGE SCALE GENOMIC DNA]</scope>
    <source>
        <strain evidence="10 11">M4BSY-1</strain>
    </source>
</reference>
<dbReference type="GO" id="GO:0043190">
    <property type="term" value="C:ATP-binding cassette (ABC) transporter complex"/>
    <property type="evidence" value="ECO:0007669"/>
    <property type="project" value="InterPro"/>
</dbReference>
<evidence type="ECO:0000256" key="2">
    <source>
        <dbReference type="ARBA" id="ARBA00022448"/>
    </source>
</evidence>
<comment type="subcellular location">
    <subcellularLocation>
        <location evidence="1 8">Cell membrane</location>
        <topology evidence="1 8">Multi-pass membrane protein</topology>
    </subcellularLocation>
</comment>
<evidence type="ECO:0000256" key="8">
    <source>
        <dbReference type="RuleBase" id="RU363032"/>
    </source>
</evidence>
<evidence type="ECO:0000256" key="6">
    <source>
        <dbReference type="ARBA" id="ARBA00022989"/>
    </source>
</evidence>
<evidence type="ECO:0000259" key="9">
    <source>
        <dbReference type="PROSITE" id="PS50928"/>
    </source>
</evidence>
<dbReference type="GO" id="GO:0022857">
    <property type="term" value="F:transmembrane transporter activity"/>
    <property type="evidence" value="ECO:0007669"/>
    <property type="project" value="InterPro"/>
</dbReference>
<dbReference type="NCBIfam" id="TIGR01726">
    <property type="entry name" value="HEQRo_perm_3TM"/>
    <property type="match status" value="1"/>
</dbReference>
<evidence type="ECO:0000313" key="11">
    <source>
        <dbReference type="Proteomes" id="UP000261905"/>
    </source>
</evidence>
<dbReference type="Pfam" id="PF00528">
    <property type="entry name" value="BPD_transp_1"/>
    <property type="match status" value="1"/>
</dbReference>
<keyword evidence="5" id="KW-0029">Amino-acid transport</keyword>
<evidence type="ECO:0000256" key="3">
    <source>
        <dbReference type="ARBA" id="ARBA00022475"/>
    </source>
</evidence>
<feature type="domain" description="ABC transmembrane type-1" evidence="9">
    <location>
        <begin position="16"/>
        <end position="202"/>
    </location>
</feature>
<feature type="transmembrane region" description="Helical" evidence="8">
    <location>
        <begin position="16"/>
        <end position="37"/>
    </location>
</feature>
<dbReference type="Proteomes" id="UP000261905">
    <property type="component" value="Unassembled WGS sequence"/>
</dbReference>
<dbReference type="InterPro" id="IPR010065">
    <property type="entry name" value="AA_ABC_transptr_permease_3TM"/>
</dbReference>
<dbReference type="OrthoDB" id="9805999at2"/>
<dbReference type="PANTHER" id="PTHR30614:SF0">
    <property type="entry name" value="L-CYSTINE TRANSPORT SYSTEM PERMEASE PROTEIN TCYL"/>
    <property type="match status" value="1"/>
</dbReference>
<dbReference type="PANTHER" id="PTHR30614">
    <property type="entry name" value="MEMBRANE COMPONENT OF AMINO ACID ABC TRANSPORTER"/>
    <property type="match status" value="1"/>
</dbReference>
<accession>A0A371PLH3</accession>
<dbReference type="GO" id="GO:0006865">
    <property type="term" value="P:amino acid transport"/>
    <property type="evidence" value="ECO:0007669"/>
    <property type="project" value="UniProtKB-KW"/>
</dbReference>
<feature type="transmembrane region" description="Helical" evidence="8">
    <location>
        <begin position="149"/>
        <end position="166"/>
    </location>
</feature>
<keyword evidence="6 8" id="KW-1133">Transmembrane helix</keyword>